<feature type="coiled-coil region" evidence="1">
    <location>
        <begin position="25"/>
        <end position="131"/>
    </location>
</feature>
<evidence type="ECO:0000313" key="2">
    <source>
        <dbReference type="EMBL" id="KAF7412123.1"/>
    </source>
</evidence>
<evidence type="ECO:0000313" key="3">
    <source>
        <dbReference type="Proteomes" id="UP000614350"/>
    </source>
</evidence>
<proteinExistence type="predicted"/>
<sequence length="278" mass="32049">MIFPARPREDYDSVSTMIYGQDAKNEITKKELTRLEEAFAKLRNVTGVSMSEDILNRFLGQQTTKENLQKMRTNMEDEKMDLDRKRQELLSEIETRKFTETKNAEENAEETEKFNKKMEEERARQKKAETECERIGELLKQIAKVLGKLFDKLQNTTDSNNIVKEDSIMPSDPTKLLLLLNEIAQKLTDVFGKQDVCSEIVDDTLTDKLETMSITTSLEGKAVRVENVPLFSKFPTWTSSAIPLSEDEEEVPTRNTLKRQAQLLVDTKSRRKGLGFKR</sequence>
<dbReference type="PANTHER" id="PTHR46518:SF1">
    <property type="entry name" value="OUTER DYNEIN ARM-DOCKING COMPLEX SUBUNIT 3"/>
    <property type="match status" value="1"/>
</dbReference>
<protein>
    <submittedName>
        <fullName evidence="2">Uncharacterized protein</fullName>
    </submittedName>
</protein>
<gene>
    <name evidence="2" type="ORF">HZH66_001019</name>
</gene>
<reference evidence="2" key="1">
    <citation type="journal article" date="2020" name="G3 (Bethesda)">
        <title>High-Quality Assemblies for Three Invasive Social Wasps from the &lt;i&gt;Vespula&lt;/i&gt; Genus.</title>
        <authorList>
            <person name="Harrop T.W.R."/>
            <person name="Guhlin J."/>
            <person name="McLaughlin G.M."/>
            <person name="Permina E."/>
            <person name="Stockwell P."/>
            <person name="Gilligan J."/>
            <person name="Le Lec M.F."/>
            <person name="Gruber M.A.M."/>
            <person name="Quinn O."/>
            <person name="Lovegrove M."/>
            <person name="Duncan E.J."/>
            <person name="Remnant E.J."/>
            <person name="Van Eeckhoven J."/>
            <person name="Graham B."/>
            <person name="Knapp R.A."/>
            <person name="Langford K.W."/>
            <person name="Kronenberg Z."/>
            <person name="Press M.O."/>
            <person name="Eacker S.M."/>
            <person name="Wilson-Rankin E.E."/>
            <person name="Purcell J."/>
            <person name="Lester P.J."/>
            <person name="Dearden P.K."/>
        </authorList>
    </citation>
    <scope>NUCLEOTIDE SEQUENCE</scope>
    <source>
        <strain evidence="2">Marl-1</strain>
    </source>
</reference>
<keyword evidence="3" id="KW-1185">Reference proteome</keyword>
<organism evidence="2 3">
    <name type="scientific">Vespula vulgaris</name>
    <name type="common">Yellow jacket</name>
    <name type="synonym">Wasp</name>
    <dbReference type="NCBI Taxonomy" id="7454"/>
    <lineage>
        <taxon>Eukaryota</taxon>
        <taxon>Metazoa</taxon>
        <taxon>Ecdysozoa</taxon>
        <taxon>Arthropoda</taxon>
        <taxon>Hexapoda</taxon>
        <taxon>Insecta</taxon>
        <taxon>Pterygota</taxon>
        <taxon>Neoptera</taxon>
        <taxon>Endopterygota</taxon>
        <taxon>Hymenoptera</taxon>
        <taxon>Apocrita</taxon>
        <taxon>Aculeata</taxon>
        <taxon>Vespoidea</taxon>
        <taxon>Vespidae</taxon>
        <taxon>Vespinae</taxon>
        <taxon>Vespula</taxon>
    </lineage>
</organism>
<dbReference type="GO" id="GO:0003341">
    <property type="term" value="P:cilium movement"/>
    <property type="evidence" value="ECO:0007669"/>
    <property type="project" value="InterPro"/>
</dbReference>
<evidence type="ECO:0000256" key="1">
    <source>
        <dbReference type="SAM" id="Coils"/>
    </source>
</evidence>
<dbReference type="GO" id="GO:0035253">
    <property type="term" value="C:ciliary rootlet"/>
    <property type="evidence" value="ECO:0007669"/>
    <property type="project" value="TreeGrafter"/>
</dbReference>
<accession>A0A834KSG7</accession>
<dbReference type="InterPro" id="IPR033192">
    <property type="entry name" value="ODAD3"/>
</dbReference>
<dbReference type="PANTHER" id="PTHR46518">
    <property type="entry name" value="COILED-COIL DOMAIN-CONTAINING PROTEIN 151"/>
    <property type="match status" value="1"/>
</dbReference>
<dbReference type="GO" id="GO:0036158">
    <property type="term" value="P:outer dynein arm assembly"/>
    <property type="evidence" value="ECO:0007669"/>
    <property type="project" value="InterPro"/>
</dbReference>
<dbReference type="GO" id="GO:0036064">
    <property type="term" value="C:ciliary basal body"/>
    <property type="evidence" value="ECO:0007669"/>
    <property type="project" value="TreeGrafter"/>
</dbReference>
<dbReference type="GO" id="GO:0097542">
    <property type="term" value="C:ciliary tip"/>
    <property type="evidence" value="ECO:0007669"/>
    <property type="project" value="TreeGrafter"/>
</dbReference>
<name>A0A834KSG7_VESVU</name>
<dbReference type="AlphaFoldDB" id="A0A834KSG7"/>
<comment type="caution">
    <text evidence="2">The sequence shown here is derived from an EMBL/GenBank/DDBJ whole genome shotgun (WGS) entry which is preliminary data.</text>
</comment>
<dbReference type="Proteomes" id="UP000614350">
    <property type="component" value="Unassembled WGS sequence"/>
</dbReference>
<keyword evidence="1" id="KW-0175">Coiled coil</keyword>
<dbReference type="EMBL" id="JACSEA010000001">
    <property type="protein sequence ID" value="KAF7412123.1"/>
    <property type="molecule type" value="Genomic_DNA"/>
</dbReference>